<dbReference type="OrthoDB" id="1461560at2759"/>
<gene>
    <name evidence="4" type="ORF">Cgig2_003360</name>
</gene>
<feature type="region of interest" description="Disordered" evidence="1">
    <location>
        <begin position="31"/>
        <end position="196"/>
    </location>
</feature>
<accession>A0A9Q1JF98</accession>
<evidence type="ECO:0000259" key="3">
    <source>
        <dbReference type="Pfam" id="PF14111"/>
    </source>
</evidence>
<dbReference type="Proteomes" id="UP001153076">
    <property type="component" value="Unassembled WGS sequence"/>
</dbReference>
<keyword evidence="2" id="KW-1133">Transmembrane helix</keyword>
<feature type="transmembrane region" description="Helical" evidence="2">
    <location>
        <begin position="6"/>
        <end position="29"/>
    </location>
</feature>
<evidence type="ECO:0000313" key="5">
    <source>
        <dbReference type="Proteomes" id="UP001153076"/>
    </source>
</evidence>
<dbReference type="InterPro" id="IPR025558">
    <property type="entry name" value="DUF4283"/>
</dbReference>
<evidence type="ECO:0000256" key="1">
    <source>
        <dbReference type="SAM" id="MobiDB-lite"/>
    </source>
</evidence>
<name>A0A9Q1JF98_9CARY</name>
<evidence type="ECO:0000313" key="4">
    <source>
        <dbReference type="EMBL" id="KAJ8421712.1"/>
    </source>
</evidence>
<feature type="compositionally biased region" description="Low complexity" evidence="1">
    <location>
        <begin position="84"/>
        <end position="97"/>
    </location>
</feature>
<protein>
    <recommendedName>
        <fullName evidence="3">DUF4283 domain-containing protein</fullName>
    </recommendedName>
</protein>
<organism evidence="4 5">
    <name type="scientific">Carnegiea gigantea</name>
    <dbReference type="NCBI Taxonomy" id="171969"/>
    <lineage>
        <taxon>Eukaryota</taxon>
        <taxon>Viridiplantae</taxon>
        <taxon>Streptophyta</taxon>
        <taxon>Embryophyta</taxon>
        <taxon>Tracheophyta</taxon>
        <taxon>Spermatophyta</taxon>
        <taxon>Magnoliopsida</taxon>
        <taxon>eudicotyledons</taxon>
        <taxon>Gunneridae</taxon>
        <taxon>Pentapetalae</taxon>
        <taxon>Caryophyllales</taxon>
        <taxon>Cactineae</taxon>
        <taxon>Cactaceae</taxon>
        <taxon>Cactoideae</taxon>
        <taxon>Echinocereeae</taxon>
        <taxon>Carnegiea</taxon>
    </lineage>
</organism>
<evidence type="ECO:0000256" key="2">
    <source>
        <dbReference type="SAM" id="Phobius"/>
    </source>
</evidence>
<feature type="compositionally biased region" description="Low complexity" evidence="1">
    <location>
        <begin position="42"/>
        <end position="59"/>
    </location>
</feature>
<feature type="compositionally biased region" description="Polar residues" evidence="1">
    <location>
        <begin position="109"/>
        <end position="124"/>
    </location>
</feature>
<dbReference type="EMBL" id="JAKOGI010002581">
    <property type="protein sequence ID" value="KAJ8421712.1"/>
    <property type="molecule type" value="Genomic_DNA"/>
</dbReference>
<comment type="caution">
    <text evidence="4">The sequence shown here is derived from an EMBL/GenBank/DDBJ whole genome shotgun (WGS) entry which is preliminary data.</text>
</comment>
<dbReference type="AlphaFoldDB" id="A0A9Q1JF98"/>
<feature type="domain" description="DUF4283" evidence="3">
    <location>
        <begin position="251"/>
        <end position="314"/>
    </location>
</feature>
<proteinExistence type="predicted"/>
<keyword evidence="2" id="KW-0472">Membrane</keyword>
<keyword evidence="5" id="KW-1185">Reference proteome</keyword>
<reference evidence="4" key="1">
    <citation type="submission" date="2022-04" db="EMBL/GenBank/DDBJ databases">
        <title>Carnegiea gigantea Genome sequencing and assembly v2.</title>
        <authorList>
            <person name="Copetti D."/>
            <person name="Sanderson M.J."/>
            <person name="Burquez A."/>
            <person name="Wojciechowski M.F."/>
        </authorList>
    </citation>
    <scope>NUCLEOTIDE SEQUENCE</scope>
    <source>
        <strain evidence="4">SGP5-SGP5p</strain>
        <tissue evidence="4">Aerial part</tissue>
    </source>
</reference>
<feature type="compositionally biased region" description="Polar residues" evidence="1">
    <location>
        <begin position="158"/>
        <end position="176"/>
    </location>
</feature>
<keyword evidence="2" id="KW-0812">Transmembrane</keyword>
<sequence>MLYNIYIYIYIYIYIGTFPASASLGSLAIRGQRGRPRSRTVQAPSQAAARSSPSTPAQQFSSGRPAPALKVSTDPNQAPCSSIPLSAPAEGGPSSPRASPPPPEPKTTAKVSTDPNQAPCSSIPLSAPAKGGHLHHRRLVEPDVCSSWRQERDRNNRPAPSQTMPATGPTVQQPSAETHHPEPMTIGSPSHLHISASSLIPSPRTLQHSKVGDSLPGFGNAGAQHRVLRMILSALGLNPYGLKTRHTGESNRKQAVICSVLGANPPFSVMEEFLKRIWKAFEIDRILMVKRGMFLVRFLNLQDKQAVEKRGLYFLS</sequence>
<dbReference type="Pfam" id="PF14111">
    <property type="entry name" value="DUF4283"/>
    <property type="match status" value="1"/>
</dbReference>